<dbReference type="SUPFAM" id="SSF55729">
    <property type="entry name" value="Acyl-CoA N-acyltransferases (Nat)"/>
    <property type="match status" value="1"/>
</dbReference>
<proteinExistence type="predicted"/>
<feature type="domain" description="N-acetyltransferase" evidence="1">
    <location>
        <begin position="10"/>
        <end position="159"/>
    </location>
</feature>
<keyword evidence="2" id="KW-0808">Transferase</keyword>
<accession>K1RJN8</accession>
<dbReference type="EMBL" id="AJWZ01011339">
    <property type="protein sequence ID" value="EKC45603.1"/>
    <property type="molecule type" value="Genomic_DNA"/>
</dbReference>
<dbReference type="Gene3D" id="3.40.630.30">
    <property type="match status" value="1"/>
</dbReference>
<dbReference type="PROSITE" id="PS51186">
    <property type="entry name" value="GNAT"/>
    <property type="match status" value="1"/>
</dbReference>
<gene>
    <name evidence="2" type="ORF">OBE_16779</name>
</gene>
<evidence type="ECO:0000259" key="1">
    <source>
        <dbReference type="PROSITE" id="PS51186"/>
    </source>
</evidence>
<dbReference type="AlphaFoldDB" id="K1RJN8"/>
<comment type="caution">
    <text evidence="2">The sequence shown here is derived from an EMBL/GenBank/DDBJ whole genome shotgun (WGS) entry which is preliminary data.</text>
</comment>
<evidence type="ECO:0000313" key="2">
    <source>
        <dbReference type="EMBL" id="EKC45603.1"/>
    </source>
</evidence>
<dbReference type="InterPro" id="IPR016181">
    <property type="entry name" value="Acyl_CoA_acyltransferase"/>
</dbReference>
<reference evidence="2" key="1">
    <citation type="journal article" date="2013" name="Environ. Microbiol.">
        <title>Microbiota from the distal guts of lean and obese adolescents exhibit partial functional redundancy besides clear differences in community structure.</title>
        <authorList>
            <person name="Ferrer M."/>
            <person name="Ruiz A."/>
            <person name="Lanza F."/>
            <person name="Haange S.B."/>
            <person name="Oberbach A."/>
            <person name="Till H."/>
            <person name="Bargiela R."/>
            <person name="Campoy C."/>
            <person name="Segura M.T."/>
            <person name="Richter M."/>
            <person name="von Bergen M."/>
            <person name="Seifert J."/>
            <person name="Suarez A."/>
        </authorList>
    </citation>
    <scope>NUCLEOTIDE SEQUENCE</scope>
</reference>
<name>K1RJN8_9ZZZZ</name>
<dbReference type="CDD" id="cd04301">
    <property type="entry name" value="NAT_SF"/>
    <property type="match status" value="1"/>
</dbReference>
<dbReference type="InterPro" id="IPR000182">
    <property type="entry name" value="GNAT_dom"/>
</dbReference>
<dbReference type="GO" id="GO:0016747">
    <property type="term" value="F:acyltransferase activity, transferring groups other than amino-acyl groups"/>
    <property type="evidence" value="ECO:0007669"/>
    <property type="project" value="InterPro"/>
</dbReference>
<feature type="non-terminal residue" evidence="2">
    <location>
        <position position="1"/>
    </location>
</feature>
<protein>
    <submittedName>
        <fullName evidence="2">GCN5-related N-acetyltransferase</fullName>
    </submittedName>
</protein>
<dbReference type="Pfam" id="PF00583">
    <property type="entry name" value="Acetyltransf_1"/>
    <property type="match status" value="1"/>
</dbReference>
<sequence length="176" mass="20210">NFTEWTEMNLELILMSENDIAEFKKNVQCAFQKGFEDVFSKCEETILPEKDIDQSLNGKGSVAYKAVLDGETVGGVIVAIDAETQHNHLDLLYVKSGIQEKGIGKSIWYAVEKLYPDTKVWETCTPYFEKRNIHFYVNICGFHITEFFNEKHPMLDTPDDFIGDGNEGMFVFQKEM</sequence>
<organism evidence="2">
    <name type="scientific">human gut metagenome</name>
    <dbReference type="NCBI Taxonomy" id="408170"/>
    <lineage>
        <taxon>unclassified sequences</taxon>
        <taxon>metagenomes</taxon>
        <taxon>organismal metagenomes</taxon>
    </lineage>
</organism>